<dbReference type="Proteomes" id="UP000275385">
    <property type="component" value="Unassembled WGS sequence"/>
</dbReference>
<accession>A0A420YHN7</accession>
<dbReference type="AlphaFoldDB" id="A0A420YHN7"/>
<feature type="compositionally biased region" description="Basic and acidic residues" evidence="1">
    <location>
        <begin position="107"/>
        <end position="119"/>
    </location>
</feature>
<organism evidence="3 4">
    <name type="scientific">Coniochaeta pulveracea</name>
    <dbReference type="NCBI Taxonomy" id="177199"/>
    <lineage>
        <taxon>Eukaryota</taxon>
        <taxon>Fungi</taxon>
        <taxon>Dikarya</taxon>
        <taxon>Ascomycota</taxon>
        <taxon>Pezizomycotina</taxon>
        <taxon>Sordariomycetes</taxon>
        <taxon>Sordariomycetidae</taxon>
        <taxon>Coniochaetales</taxon>
        <taxon>Coniochaetaceae</taxon>
        <taxon>Coniochaeta</taxon>
    </lineage>
</organism>
<dbReference type="Pfam" id="PF04248">
    <property type="entry name" value="NTP_transf_9"/>
    <property type="match status" value="1"/>
</dbReference>
<dbReference type="OrthoDB" id="18996at2759"/>
<evidence type="ECO:0000259" key="2">
    <source>
        <dbReference type="Pfam" id="PF04248"/>
    </source>
</evidence>
<sequence>MTVTGKATATFNGKVIAETDKWEVVEGNVYFPPSSTKSEYFTPNDLTTICPWKGTARYYNIEVNGKVEPGAAWYYPECKERAKHIEGYVAFYKTKVNIEADPSPEQEEQKQKVTEARVV</sequence>
<name>A0A420YHN7_9PEZI</name>
<dbReference type="STRING" id="177199.A0A420YHN7"/>
<dbReference type="PANTHER" id="PTHR34310:SF5">
    <property type="entry name" value="DUF427 DOMAIN PROTEIN (AFU_ORTHOLOGUE AFUA_3G02220)"/>
    <property type="match status" value="1"/>
</dbReference>
<evidence type="ECO:0000313" key="3">
    <source>
        <dbReference type="EMBL" id="RKU47286.1"/>
    </source>
</evidence>
<evidence type="ECO:0000256" key="1">
    <source>
        <dbReference type="SAM" id="MobiDB-lite"/>
    </source>
</evidence>
<feature type="region of interest" description="Disordered" evidence="1">
    <location>
        <begin position="100"/>
        <end position="119"/>
    </location>
</feature>
<evidence type="ECO:0000313" key="4">
    <source>
        <dbReference type="Proteomes" id="UP000275385"/>
    </source>
</evidence>
<dbReference type="PANTHER" id="PTHR34310">
    <property type="entry name" value="DUF427 DOMAIN PROTEIN (AFU_ORTHOLOGUE AFUA_3G02220)"/>
    <property type="match status" value="1"/>
</dbReference>
<dbReference type="Gene3D" id="2.170.150.40">
    <property type="entry name" value="Domain of unknown function (DUF427)"/>
    <property type="match status" value="1"/>
</dbReference>
<comment type="caution">
    <text evidence="3">The sequence shown here is derived from an EMBL/GenBank/DDBJ whole genome shotgun (WGS) entry which is preliminary data.</text>
</comment>
<proteinExistence type="predicted"/>
<protein>
    <recommendedName>
        <fullName evidence="2">DUF427 domain-containing protein</fullName>
    </recommendedName>
</protein>
<dbReference type="InterPro" id="IPR007361">
    <property type="entry name" value="DUF427"/>
</dbReference>
<feature type="domain" description="DUF427" evidence="2">
    <location>
        <begin position="8"/>
        <end position="93"/>
    </location>
</feature>
<dbReference type="EMBL" id="QVQW01000010">
    <property type="protein sequence ID" value="RKU47286.1"/>
    <property type="molecule type" value="Genomic_DNA"/>
</dbReference>
<reference evidence="3 4" key="1">
    <citation type="submission" date="2018-08" db="EMBL/GenBank/DDBJ databases">
        <title>Draft genome of the lignicolous fungus Coniochaeta pulveracea.</title>
        <authorList>
            <person name="Borstlap C.J."/>
            <person name="De Witt R.N."/>
            <person name="Botha A."/>
            <person name="Volschenk H."/>
        </authorList>
    </citation>
    <scope>NUCLEOTIDE SEQUENCE [LARGE SCALE GENOMIC DNA]</scope>
    <source>
        <strain evidence="3 4">CAB683</strain>
    </source>
</reference>
<keyword evidence="4" id="KW-1185">Reference proteome</keyword>
<dbReference type="InterPro" id="IPR038694">
    <property type="entry name" value="DUF427_sf"/>
</dbReference>
<gene>
    <name evidence="3" type="ORF">DL546_009208</name>
</gene>